<sequence>MPRKSPFKHHRFPREIILCAVRWYLRYPLSYQDVVDLLEERGTIVDRSTVYSWVQKFGPELTKRAEKHLRRASVDWHVDETYIRVGGKWRYLWRAVDANEQMIDFRLTARRDAKAAKAFLNKAIERVRLHRPVTIVTDKAPTYRRVIREINRRYDPHFDSIRHIDKKLRNNLIESDHAAMKRILGYRQSFRSLRSAKATLSGLETIRTIKRGHVHHRQPRVTVEIAFIEGLFDPAPA</sequence>
<evidence type="ECO:0000256" key="4">
    <source>
        <dbReference type="ARBA" id="ARBA00023172"/>
    </source>
</evidence>
<evidence type="ECO:0000256" key="2">
    <source>
        <dbReference type="ARBA" id="ARBA00022578"/>
    </source>
</evidence>
<dbReference type="NCBIfam" id="NF033587">
    <property type="entry name" value="transpos_IS6"/>
    <property type="match status" value="1"/>
</dbReference>
<dbReference type="InterPro" id="IPR052183">
    <property type="entry name" value="IS_Transposase"/>
</dbReference>
<keyword evidence="2" id="KW-0815">Transposition</keyword>
<dbReference type="RefSeq" id="WP_132446699.1">
    <property type="nucleotide sequence ID" value="NZ_JBHSWA010000002.1"/>
</dbReference>
<comment type="caution">
    <text evidence="6">The sequence shown here is derived from an EMBL/GenBank/DDBJ whole genome shotgun (WGS) entry which is preliminary data.</text>
</comment>
<evidence type="ECO:0000313" key="8">
    <source>
        <dbReference type="Proteomes" id="UP001596403"/>
    </source>
</evidence>
<organism evidence="6 8">
    <name type="scientific">Sulfitobacter profundi</name>
    <dbReference type="NCBI Taxonomy" id="2679961"/>
    <lineage>
        <taxon>Bacteria</taxon>
        <taxon>Pseudomonadati</taxon>
        <taxon>Pseudomonadota</taxon>
        <taxon>Alphaproteobacteria</taxon>
        <taxon>Rhodobacterales</taxon>
        <taxon>Roseobacteraceae</taxon>
        <taxon>Sulfitobacter</taxon>
    </lineage>
</organism>
<gene>
    <name evidence="6" type="ORF">ACFQAU_17995</name>
    <name evidence="7" type="ORF">ACFQAU_18190</name>
</gene>
<dbReference type="InterPro" id="IPR047930">
    <property type="entry name" value="Transpos_IS6"/>
</dbReference>
<dbReference type="EMBL" id="JBHSWA010000002">
    <property type="protein sequence ID" value="MFC6643303.1"/>
    <property type="molecule type" value="Genomic_DNA"/>
</dbReference>
<proteinExistence type="predicted"/>
<dbReference type="PANTHER" id="PTHR35528">
    <property type="entry name" value="BLL1675 PROTEIN"/>
    <property type="match status" value="1"/>
</dbReference>
<dbReference type="PANTHER" id="PTHR35528:SF3">
    <property type="entry name" value="BLL1675 PROTEIN"/>
    <property type="match status" value="1"/>
</dbReference>
<dbReference type="InterPro" id="IPR012337">
    <property type="entry name" value="RNaseH-like_sf"/>
</dbReference>
<protein>
    <submittedName>
        <fullName evidence="6">IS6 family transposase</fullName>
    </submittedName>
</protein>
<evidence type="ECO:0000313" key="6">
    <source>
        <dbReference type="EMBL" id="MFC6643303.1"/>
    </source>
</evidence>
<evidence type="ECO:0000313" key="7">
    <source>
        <dbReference type="EMBL" id="MFC6643339.1"/>
    </source>
</evidence>
<reference evidence="8" key="2">
    <citation type="journal article" date="2019" name="Int. J. Syst. Evol. Microbiol.">
        <title>The Global Catalogue of Microorganisms (GCM) 10K type strain sequencing project: providing services to taxonomists for standard genome sequencing and annotation.</title>
        <authorList>
            <consortium name="The Broad Institute Genomics Platform"/>
            <consortium name="The Broad Institute Genome Sequencing Center for Infectious Disease"/>
            <person name="Wu L."/>
            <person name="Ma J."/>
        </authorList>
    </citation>
    <scope>NUCLEOTIDE SEQUENCE [LARGE SCALE GENOMIC DNA]</scope>
    <source>
        <strain evidence="8">NBRC 111368</strain>
    </source>
</reference>
<accession>A0ABW1Z390</accession>
<keyword evidence="4" id="KW-0233">DNA recombination</keyword>
<evidence type="ECO:0000256" key="3">
    <source>
        <dbReference type="ARBA" id="ARBA00023125"/>
    </source>
</evidence>
<evidence type="ECO:0000259" key="5">
    <source>
        <dbReference type="Pfam" id="PF13610"/>
    </source>
</evidence>
<evidence type="ECO:0000256" key="1">
    <source>
        <dbReference type="ARBA" id="ARBA00002286"/>
    </source>
</evidence>
<dbReference type="Gene3D" id="3.30.420.10">
    <property type="entry name" value="Ribonuclease H-like superfamily/Ribonuclease H"/>
    <property type="match status" value="1"/>
</dbReference>
<name>A0ABW1Z390_9RHOB</name>
<dbReference type="Proteomes" id="UP001596403">
    <property type="component" value="Unassembled WGS sequence"/>
</dbReference>
<dbReference type="InterPro" id="IPR036397">
    <property type="entry name" value="RNaseH_sf"/>
</dbReference>
<feature type="domain" description="DDE" evidence="5">
    <location>
        <begin position="75"/>
        <end position="213"/>
    </location>
</feature>
<reference evidence="6" key="3">
    <citation type="submission" date="2024-09" db="EMBL/GenBank/DDBJ databases">
        <authorList>
            <person name="Sun Q."/>
            <person name="Mori K."/>
        </authorList>
    </citation>
    <scope>NUCLEOTIDE SEQUENCE</scope>
    <source>
        <strain evidence="6">NBRC 113428</strain>
    </source>
</reference>
<dbReference type="Pfam" id="PF13610">
    <property type="entry name" value="DDE_Tnp_IS240"/>
    <property type="match status" value="1"/>
</dbReference>
<dbReference type="SUPFAM" id="SSF53098">
    <property type="entry name" value="Ribonuclease H-like"/>
    <property type="match status" value="1"/>
</dbReference>
<reference evidence="6" key="1">
    <citation type="journal article" date="2014" name="Int. J. Syst. Evol. Microbiol.">
        <title>Complete genome of a new Firmicutes species belonging to the dominant human colonic microbiota ('Ruminococcus bicirculans') reveals two chromosomes and a selective capacity to utilize plant glucans.</title>
        <authorList>
            <consortium name="NISC Comparative Sequencing Program"/>
            <person name="Wegmann U."/>
            <person name="Louis P."/>
            <person name="Goesmann A."/>
            <person name="Henrissat B."/>
            <person name="Duncan S.H."/>
            <person name="Flint H.J."/>
        </authorList>
    </citation>
    <scope>NUCLEOTIDE SEQUENCE</scope>
    <source>
        <strain evidence="6">NBRC 113428</strain>
    </source>
</reference>
<comment type="function">
    <text evidence="1">Involved in the transposition of the insertion sequence.</text>
</comment>
<keyword evidence="3" id="KW-0238">DNA-binding</keyword>
<keyword evidence="8" id="KW-1185">Reference proteome</keyword>
<dbReference type="InterPro" id="IPR032874">
    <property type="entry name" value="DDE_dom"/>
</dbReference>
<dbReference type="EMBL" id="JBHSWA010000002">
    <property type="protein sequence ID" value="MFC6643339.1"/>
    <property type="molecule type" value="Genomic_DNA"/>
</dbReference>